<evidence type="ECO:0000256" key="1">
    <source>
        <dbReference type="ARBA" id="ARBA00022448"/>
    </source>
</evidence>
<evidence type="ECO:0000256" key="7">
    <source>
        <dbReference type="ARBA" id="ARBA00022989"/>
    </source>
</evidence>
<keyword evidence="11" id="KW-1185">Reference proteome</keyword>
<dbReference type="Pfam" id="PF03116">
    <property type="entry name" value="NQR2_RnfD_RnfE"/>
    <property type="match status" value="2"/>
</dbReference>
<feature type="transmembrane region" description="Helical" evidence="9">
    <location>
        <begin position="102"/>
        <end position="122"/>
    </location>
</feature>
<reference evidence="10 11" key="1">
    <citation type="submission" date="2020-11" db="EMBL/GenBank/DDBJ databases">
        <title>Description of Pontivivens ytuae sp. nov. isolated from deep sea sediment of Mariana Trench.</title>
        <authorList>
            <person name="Wang Z."/>
            <person name="Sun Q.-L."/>
            <person name="Xu X.-D."/>
            <person name="Tang Y.-Z."/>
            <person name="Zhang J."/>
        </authorList>
    </citation>
    <scope>NUCLEOTIDE SEQUENCE [LARGE SCALE GENOMIC DNA]</scope>
    <source>
        <strain evidence="10 11">MT2928</strain>
    </source>
</reference>
<evidence type="ECO:0000313" key="10">
    <source>
        <dbReference type="EMBL" id="QPH54964.1"/>
    </source>
</evidence>
<dbReference type="InterPro" id="IPR004338">
    <property type="entry name" value="NqrB/RnfD"/>
</dbReference>
<dbReference type="PANTHER" id="PTHR30578:SF1">
    <property type="entry name" value="NA(+)-TRANSLOCATING NADH-QUINONE REDUCTASE SUBUNIT B"/>
    <property type="match status" value="1"/>
</dbReference>
<dbReference type="Proteomes" id="UP000594800">
    <property type="component" value="Chromosome"/>
</dbReference>
<keyword evidence="2" id="KW-0597">Phosphoprotein</keyword>
<feature type="transmembrane region" description="Helical" evidence="9">
    <location>
        <begin position="230"/>
        <end position="251"/>
    </location>
</feature>
<keyword evidence="5 9" id="KW-0812">Transmembrane</keyword>
<dbReference type="GO" id="GO:0055085">
    <property type="term" value="P:transmembrane transport"/>
    <property type="evidence" value="ECO:0007669"/>
    <property type="project" value="InterPro"/>
</dbReference>
<dbReference type="GO" id="GO:0005886">
    <property type="term" value="C:plasma membrane"/>
    <property type="evidence" value="ECO:0007669"/>
    <property type="project" value="TreeGrafter"/>
</dbReference>
<feature type="transmembrane region" description="Helical" evidence="9">
    <location>
        <begin position="68"/>
        <end position="96"/>
    </location>
</feature>
<evidence type="ECO:0000256" key="6">
    <source>
        <dbReference type="ARBA" id="ARBA00022967"/>
    </source>
</evidence>
<feature type="transmembrane region" description="Helical" evidence="9">
    <location>
        <begin position="36"/>
        <end position="56"/>
    </location>
</feature>
<feature type="transmembrane region" description="Helical" evidence="9">
    <location>
        <begin position="159"/>
        <end position="192"/>
    </location>
</feature>
<keyword evidence="7 9" id="KW-1133">Transmembrane helix</keyword>
<keyword evidence="1" id="KW-0813">Transport</keyword>
<keyword evidence="6" id="KW-1278">Translocase</keyword>
<evidence type="ECO:0000313" key="11">
    <source>
        <dbReference type="Proteomes" id="UP000594800"/>
    </source>
</evidence>
<dbReference type="KEGG" id="poz:I0K15_04160"/>
<accession>A0A7S9LTQ8</accession>
<sequence>MIRLHQGGVTAVTILQSIALLPPLGVVLMVEGAPQIALLFAAVIVALLWEGLFGFLRRRPATAHGLTTALIVAIVVPVGLPLWQLAVALSLGVILAELIFGGRGFGFLSAATVSLSLLLFSFPQTVLRPVTADLALATLLGALLLLAFGLLSWRAAVGFIAALVALLALTGSPVDITATLVAVSVGLVFLVCDPFAAASTNPGRWLYGALAGGLAVVFSAGAAAPPMAALVSAALFASITAPLIDHLVILADAERRRRCLG</sequence>
<keyword evidence="4" id="KW-0288">FMN</keyword>
<organism evidence="10 11">
    <name type="scientific">Pontivivens ytuae</name>
    <dbReference type="NCBI Taxonomy" id="2789856"/>
    <lineage>
        <taxon>Bacteria</taxon>
        <taxon>Pseudomonadati</taxon>
        <taxon>Pseudomonadota</taxon>
        <taxon>Alphaproteobacteria</taxon>
        <taxon>Rhodobacterales</taxon>
        <taxon>Paracoccaceae</taxon>
        <taxon>Pontivivens</taxon>
    </lineage>
</organism>
<dbReference type="RefSeq" id="WP_196104164.1">
    <property type="nucleotide sequence ID" value="NZ_CP064942.1"/>
</dbReference>
<proteinExistence type="predicted"/>
<dbReference type="EMBL" id="CP064942">
    <property type="protein sequence ID" value="QPH54964.1"/>
    <property type="molecule type" value="Genomic_DNA"/>
</dbReference>
<evidence type="ECO:0000256" key="4">
    <source>
        <dbReference type="ARBA" id="ARBA00022643"/>
    </source>
</evidence>
<evidence type="ECO:0000256" key="9">
    <source>
        <dbReference type="SAM" id="Phobius"/>
    </source>
</evidence>
<dbReference type="AlphaFoldDB" id="A0A7S9LTQ8"/>
<evidence type="ECO:0000256" key="2">
    <source>
        <dbReference type="ARBA" id="ARBA00022553"/>
    </source>
</evidence>
<keyword evidence="3" id="KW-0285">Flavoprotein</keyword>
<gene>
    <name evidence="10" type="ORF">I0K15_04160</name>
</gene>
<feature type="transmembrane region" description="Helical" evidence="9">
    <location>
        <begin position="7"/>
        <end position="30"/>
    </location>
</feature>
<name>A0A7S9LTQ8_9RHOB</name>
<evidence type="ECO:0000256" key="8">
    <source>
        <dbReference type="ARBA" id="ARBA00023136"/>
    </source>
</evidence>
<keyword evidence="8 9" id="KW-0472">Membrane</keyword>
<feature type="transmembrane region" description="Helical" evidence="9">
    <location>
        <begin position="204"/>
        <end position="224"/>
    </location>
</feature>
<evidence type="ECO:0000256" key="5">
    <source>
        <dbReference type="ARBA" id="ARBA00022692"/>
    </source>
</evidence>
<protein>
    <submittedName>
        <fullName evidence="10">RnfABCDGE type electron transport complex subunit D</fullName>
    </submittedName>
</protein>
<dbReference type="PANTHER" id="PTHR30578">
    <property type="entry name" value="ELECTRON TRANSPORT COMPLEX PROTEIN RNFD"/>
    <property type="match status" value="1"/>
</dbReference>
<evidence type="ECO:0000256" key="3">
    <source>
        <dbReference type="ARBA" id="ARBA00022630"/>
    </source>
</evidence>
<feature type="transmembrane region" description="Helical" evidence="9">
    <location>
        <begin position="134"/>
        <end position="153"/>
    </location>
</feature>